<dbReference type="PANTHER" id="PTHR48277">
    <property type="entry name" value="MITOCHONDRIAL RIBOSOMAL PROTEIN S5"/>
    <property type="match status" value="1"/>
</dbReference>
<dbReference type="EMBL" id="PCVK01000029">
    <property type="protein sequence ID" value="PIQ71869.1"/>
    <property type="molecule type" value="Genomic_DNA"/>
</dbReference>
<dbReference type="Pfam" id="PF03719">
    <property type="entry name" value="Ribosomal_S5_C"/>
    <property type="match status" value="1"/>
</dbReference>
<dbReference type="Gene3D" id="3.30.160.20">
    <property type="match status" value="1"/>
</dbReference>
<dbReference type="AlphaFoldDB" id="A0A2H0KKV4"/>
<evidence type="ECO:0000313" key="9">
    <source>
        <dbReference type="EMBL" id="PIQ71869.1"/>
    </source>
</evidence>
<keyword evidence="2 6" id="KW-0689">Ribosomal protein</keyword>
<name>A0A2H0KKV4_9BACT</name>
<dbReference type="PANTHER" id="PTHR48277:SF1">
    <property type="entry name" value="MITOCHONDRIAL RIBOSOMAL PROTEIN S5"/>
    <property type="match status" value="1"/>
</dbReference>
<dbReference type="FunFam" id="3.30.230.10:FF:000002">
    <property type="entry name" value="30S ribosomal protein S5"/>
    <property type="match status" value="1"/>
</dbReference>
<dbReference type="Gene3D" id="3.30.230.10">
    <property type="match status" value="1"/>
</dbReference>
<proteinExistence type="inferred from homology"/>
<dbReference type="Pfam" id="PF00333">
    <property type="entry name" value="Ribosomal_S5"/>
    <property type="match status" value="1"/>
</dbReference>
<dbReference type="InterPro" id="IPR014721">
    <property type="entry name" value="Ribsml_uS5_D2-typ_fold_subgr"/>
</dbReference>
<keyword evidence="3 6" id="KW-0687">Ribonucleoprotein</keyword>
<dbReference type="GO" id="GO:1990904">
    <property type="term" value="C:ribonucleoprotein complex"/>
    <property type="evidence" value="ECO:0007669"/>
    <property type="project" value="UniProtKB-UniRule"/>
</dbReference>
<organism evidence="9 10">
    <name type="scientific">Candidatus Roizmanbacteria bacterium CG11_big_fil_rev_8_21_14_0_20_37_16</name>
    <dbReference type="NCBI Taxonomy" id="1974857"/>
    <lineage>
        <taxon>Bacteria</taxon>
        <taxon>Candidatus Roizmaniibacteriota</taxon>
    </lineage>
</organism>
<dbReference type="SUPFAM" id="SSF54768">
    <property type="entry name" value="dsRNA-binding domain-like"/>
    <property type="match status" value="1"/>
</dbReference>
<evidence type="ECO:0000256" key="7">
    <source>
        <dbReference type="RuleBase" id="RU003823"/>
    </source>
</evidence>
<dbReference type="Proteomes" id="UP000229497">
    <property type="component" value="Unassembled WGS sequence"/>
</dbReference>
<evidence type="ECO:0000256" key="1">
    <source>
        <dbReference type="ARBA" id="ARBA00008945"/>
    </source>
</evidence>
<evidence type="ECO:0000256" key="4">
    <source>
        <dbReference type="ARBA" id="ARBA00035255"/>
    </source>
</evidence>
<dbReference type="InterPro" id="IPR013810">
    <property type="entry name" value="Ribosomal_uS5_N"/>
</dbReference>
<dbReference type="GO" id="GO:0005840">
    <property type="term" value="C:ribosome"/>
    <property type="evidence" value="ECO:0007669"/>
    <property type="project" value="UniProtKB-KW"/>
</dbReference>
<dbReference type="SUPFAM" id="SSF54211">
    <property type="entry name" value="Ribosomal protein S5 domain 2-like"/>
    <property type="match status" value="1"/>
</dbReference>
<evidence type="ECO:0000313" key="10">
    <source>
        <dbReference type="Proteomes" id="UP000229497"/>
    </source>
</evidence>
<protein>
    <recommendedName>
        <fullName evidence="4">Small ribosomal subunit protein uS5</fullName>
    </recommendedName>
    <alternativeName>
        <fullName evidence="5">30S ribosomal protein S5</fullName>
    </alternativeName>
</protein>
<evidence type="ECO:0000256" key="2">
    <source>
        <dbReference type="ARBA" id="ARBA00022980"/>
    </source>
</evidence>
<gene>
    <name evidence="9" type="ORF">COV87_00960</name>
</gene>
<evidence type="ECO:0000256" key="3">
    <source>
        <dbReference type="ARBA" id="ARBA00023274"/>
    </source>
</evidence>
<accession>A0A2H0KKV4</accession>
<dbReference type="GO" id="GO:0003723">
    <property type="term" value="F:RNA binding"/>
    <property type="evidence" value="ECO:0007669"/>
    <property type="project" value="InterPro"/>
</dbReference>
<evidence type="ECO:0000256" key="6">
    <source>
        <dbReference type="PROSITE-ProRule" id="PRU00268"/>
    </source>
</evidence>
<dbReference type="GO" id="GO:0003735">
    <property type="term" value="F:structural constituent of ribosome"/>
    <property type="evidence" value="ECO:0007669"/>
    <property type="project" value="UniProtKB-UniRule"/>
</dbReference>
<comment type="similarity">
    <text evidence="1 7">Belongs to the universal ribosomal protein uS5 family.</text>
</comment>
<evidence type="ECO:0000256" key="5">
    <source>
        <dbReference type="ARBA" id="ARBA00035519"/>
    </source>
</evidence>
<comment type="caution">
    <text evidence="9">The sequence shown here is derived from an EMBL/GenBank/DDBJ whole genome shotgun (WGS) entry which is preliminary data.</text>
</comment>
<dbReference type="GO" id="GO:0005737">
    <property type="term" value="C:cytoplasm"/>
    <property type="evidence" value="ECO:0007669"/>
    <property type="project" value="UniProtKB-ARBA"/>
</dbReference>
<feature type="domain" description="S5 DRBM" evidence="8">
    <location>
        <begin position="10"/>
        <end position="73"/>
    </location>
</feature>
<dbReference type="PROSITE" id="PS50881">
    <property type="entry name" value="S5_DSRBD"/>
    <property type="match status" value="1"/>
</dbReference>
<dbReference type="InterPro" id="IPR005324">
    <property type="entry name" value="Ribosomal_uS5_C"/>
</dbReference>
<reference evidence="9 10" key="1">
    <citation type="submission" date="2017-09" db="EMBL/GenBank/DDBJ databases">
        <title>Depth-based differentiation of microbial function through sediment-hosted aquifers and enrichment of novel symbionts in the deep terrestrial subsurface.</title>
        <authorList>
            <person name="Probst A.J."/>
            <person name="Ladd B."/>
            <person name="Jarett J.K."/>
            <person name="Geller-Mcgrath D.E."/>
            <person name="Sieber C.M."/>
            <person name="Emerson J.B."/>
            <person name="Anantharaman K."/>
            <person name="Thomas B.C."/>
            <person name="Malmstrom R."/>
            <person name="Stieglmeier M."/>
            <person name="Klingl A."/>
            <person name="Woyke T."/>
            <person name="Ryan C.M."/>
            <person name="Banfield J.F."/>
        </authorList>
    </citation>
    <scope>NUCLEOTIDE SEQUENCE [LARGE SCALE GENOMIC DNA]</scope>
    <source>
        <strain evidence="9">CG11_big_fil_rev_8_21_14_0_20_37_16</strain>
    </source>
</reference>
<dbReference type="InterPro" id="IPR000851">
    <property type="entry name" value="Ribosomal_uS5"/>
</dbReference>
<evidence type="ECO:0000259" key="8">
    <source>
        <dbReference type="PROSITE" id="PS50881"/>
    </source>
</evidence>
<dbReference type="GO" id="GO:0006412">
    <property type="term" value="P:translation"/>
    <property type="evidence" value="ECO:0007669"/>
    <property type="project" value="InterPro"/>
</dbReference>
<sequence>MQDQFEQKKLEERILLIKRVTKKITGGSHITFVAVVAVGDRKGRVGVGMGKGREVPQAIRKAFTKAQKKMITIPVYKGTIPHEVFLKYKAGVVFLKPAPEGTGLKVGSVIRTIFDLAGVYNVSGKIIGSRNQIVNTHLIMKAIGMLKNRSLS</sequence>
<dbReference type="InterPro" id="IPR020568">
    <property type="entry name" value="Ribosomal_Su5_D2-typ_SF"/>
</dbReference>